<reference evidence="11" key="3">
    <citation type="submission" date="2025-09" db="UniProtKB">
        <authorList>
            <consortium name="Ensembl"/>
        </authorList>
    </citation>
    <scope>IDENTIFICATION</scope>
</reference>
<keyword evidence="5" id="KW-0238">DNA-binding</keyword>
<dbReference type="Proteomes" id="UP000291022">
    <property type="component" value="Unassembled WGS sequence"/>
</dbReference>
<evidence type="ECO:0000256" key="9">
    <source>
        <dbReference type="SAM" id="SignalP"/>
    </source>
</evidence>
<evidence type="ECO:0000256" key="5">
    <source>
        <dbReference type="ARBA" id="ARBA00023125"/>
    </source>
</evidence>
<dbReference type="AlphaFoldDB" id="A0A452RZK8"/>
<reference evidence="11" key="2">
    <citation type="submission" date="2025-08" db="UniProtKB">
        <authorList>
            <consortium name="Ensembl"/>
        </authorList>
    </citation>
    <scope>IDENTIFICATION</scope>
</reference>
<evidence type="ECO:0000256" key="3">
    <source>
        <dbReference type="ARBA" id="ARBA00006991"/>
    </source>
</evidence>
<sequence length="82" mass="8543">MVPGSWDRAPHPAPCLAGSLLLPLPLPAASPACALSRPYACAECGRAFSQRSNLNEHQKRHAGAPGRRALFSPKPANGCSPS</sequence>
<dbReference type="SMART" id="SM00355">
    <property type="entry name" value="ZnF_C2H2"/>
    <property type="match status" value="1"/>
</dbReference>
<comment type="function">
    <text evidence="1">May be involved in transcriptional regulation.</text>
</comment>
<keyword evidence="7" id="KW-0479">Metal-binding</keyword>
<feature type="signal peptide" evidence="9">
    <location>
        <begin position="1"/>
        <end position="29"/>
    </location>
</feature>
<dbReference type="InterPro" id="IPR036236">
    <property type="entry name" value="Znf_C2H2_sf"/>
</dbReference>
<protein>
    <recommendedName>
        <fullName evidence="10">C2H2-type domain-containing protein</fullName>
    </recommendedName>
</protein>
<feature type="domain" description="C2H2-type" evidence="10">
    <location>
        <begin position="39"/>
        <end position="66"/>
    </location>
</feature>
<evidence type="ECO:0000256" key="7">
    <source>
        <dbReference type="PROSITE-ProRule" id="PRU00042"/>
    </source>
</evidence>
<name>A0A452RZK8_URSAM</name>
<dbReference type="GO" id="GO:0008270">
    <property type="term" value="F:zinc ion binding"/>
    <property type="evidence" value="ECO:0007669"/>
    <property type="project" value="UniProtKB-KW"/>
</dbReference>
<evidence type="ECO:0000256" key="4">
    <source>
        <dbReference type="ARBA" id="ARBA00023015"/>
    </source>
</evidence>
<comment type="similarity">
    <text evidence="3">Belongs to the krueppel C2H2-type zinc-finger protein family.</text>
</comment>
<keyword evidence="6" id="KW-0804">Transcription</keyword>
<evidence type="ECO:0000256" key="6">
    <source>
        <dbReference type="ARBA" id="ARBA00023163"/>
    </source>
</evidence>
<evidence type="ECO:0000256" key="8">
    <source>
        <dbReference type="SAM" id="MobiDB-lite"/>
    </source>
</evidence>
<evidence type="ECO:0000313" key="11">
    <source>
        <dbReference type="Ensembl" id="ENSUAMP00000025003.1"/>
    </source>
</evidence>
<keyword evidence="12" id="KW-1185">Reference proteome</keyword>
<dbReference type="PROSITE" id="PS00028">
    <property type="entry name" value="ZINC_FINGER_C2H2_1"/>
    <property type="match status" value="1"/>
</dbReference>
<dbReference type="InterPro" id="IPR013087">
    <property type="entry name" value="Znf_C2H2_type"/>
</dbReference>
<evidence type="ECO:0000313" key="12">
    <source>
        <dbReference type="Proteomes" id="UP000291022"/>
    </source>
</evidence>
<dbReference type="Ensembl" id="ENSUAMT00000027909.1">
    <property type="protein sequence ID" value="ENSUAMP00000025003.1"/>
    <property type="gene ID" value="ENSUAMG00000019476.1"/>
</dbReference>
<proteinExistence type="inferred from homology"/>
<dbReference type="Gene3D" id="3.30.160.60">
    <property type="entry name" value="Classic Zinc Finger"/>
    <property type="match status" value="1"/>
</dbReference>
<comment type="subcellular location">
    <subcellularLocation>
        <location evidence="2">Nucleus</location>
    </subcellularLocation>
</comment>
<feature type="region of interest" description="Disordered" evidence="8">
    <location>
        <begin position="54"/>
        <end position="82"/>
    </location>
</feature>
<dbReference type="Pfam" id="PF00096">
    <property type="entry name" value="zf-C2H2"/>
    <property type="match status" value="1"/>
</dbReference>
<feature type="chain" id="PRO_5019182175" description="C2H2-type domain-containing protein" evidence="9">
    <location>
        <begin position="30"/>
        <end position="82"/>
    </location>
</feature>
<evidence type="ECO:0000259" key="10">
    <source>
        <dbReference type="PROSITE" id="PS50157"/>
    </source>
</evidence>
<keyword evidence="4" id="KW-0805">Transcription regulation</keyword>
<evidence type="ECO:0000256" key="2">
    <source>
        <dbReference type="ARBA" id="ARBA00004123"/>
    </source>
</evidence>
<evidence type="ECO:0000256" key="1">
    <source>
        <dbReference type="ARBA" id="ARBA00003767"/>
    </source>
</evidence>
<dbReference type="SUPFAM" id="SSF57667">
    <property type="entry name" value="beta-beta-alpha zinc fingers"/>
    <property type="match status" value="1"/>
</dbReference>
<accession>A0A452RZK8</accession>
<reference evidence="12" key="1">
    <citation type="submission" date="2016-06" db="EMBL/GenBank/DDBJ databases">
        <title>De novo assembly and RNA-Seq shows season-dependent expression and editing in black bear kidneys.</title>
        <authorList>
            <person name="Korstanje R."/>
            <person name="Srivastava A."/>
            <person name="Sarsani V.K."/>
            <person name="Sheehan S.M."/>
            <person name="Seger R.L."/>
            <person name="Barter M.E."/>
            <person name="Lindqvist C."/>
            <person name="Brody L.C."/>
            <person name="Mullikin J.C."/>
        </authorList>
    </citation>
    <scope>NUCLEOTIDE SEQUENCE [LARGE SCALE GENOMIC DNA]</scope>
</reference>
<keyword evidence="7" id="KW-0863">Zinc-finger</keyword>
<dbReference type="FunFam" id="3.30.160.60:FF:000009">
    <property type="entry name" value="zinc finger protein 79 isoform X2"/>
    <property type="match status" value="1"/>
</dbReference>
<keyword evidence="7" id="KW-0862">Zinc</keyword>
<dbReference type="GO" id="GO:0005634">
    <property type="term" value="C:nucleus"/>
    <property type="evidence" value="ECO:0007669"/>
    <property type="project" value="UniProtKB-SubCell"/>
</dbReference>
<organism evidence="11 12">
    <name type="scientific">Ursus americanus</name>
    <name type="common">American black bear</name>
    <name type="synonym">Euarctos americanus</name>
    <dbReference type="NCBI Taxonomy" id="9643"/>
    <lineage>
        <taxon>Eukaryota</taxon>
        <taxon>Metazoa</taxon>
        <taxon>Chordata</taxon>
        <taxon>Craniata</taxon>
        <taxon>Vertebrata</taxon>
        <taxon>Euteleostomi</taxon>
        <taxon>Mammalia</taxon>
        <taxon>Eutheria</taxon>
        <taxon>Laurasiatheria</taxon>
        <taxon>Carnivora</taxon>
        <taxon>Caniformia</taxon>
        <taxon>Ursidae</taxon>
        <taxon>Ursus</taxon>
    </lineage>
</organism>
<dbReference type="PROSITE" id="PS50157">
    <property type="entry name" value="ZINC_FINGER_C2H2_2"/>
    <property type="match status" value="1"/>
</dbReference>
<keyword evidence="9" id="KW-0732">Signal</keyword>
<dbReference type="GO" id="GO:0003677">
    <property type="term" value="F:DNA binding"/>
    <property type="evidence" value="ECO:0007669"/>
    <property type="project" value="UniProtKB-KW"/>
</dbReference>